<proteinExistence type="predicted"/>
<dbReference type="AlphaFoldDB" id="A0A839HKU2"/>
<dbReference type="EMBL" id="JABVCQ010000056">
    <property type="protein sequence ID" value="MBB1127376.1"/>
    <property type="molecule type" value="Genomic_DNA"/>
</dbReference>
<evidence type="ECO:0000313" key="1">
    <source>
        <dbReference type="EMBL" id="MBB1127376.1"/>
    </source>
</evidence>
<dbReference type="RefSeq" id="WP_182584997.1">
    <property type="nucleotide sequence ID" value="NZ_JABVCQ010000056.1"/>
</dbReference>
<keyword evidence="2" id="KW-1185">Reference proteome</keyword>
<comment type="caution">
    <text evidence="1">The sequence shown here is derived from an EMBL/GenBank/DDBJ whole genome shotgun (WGS) entry which is preliminary data.</text>
</comment>
<protein>
    <submittedName>
        <fullName evidence="1">Uncharacterized protein</fullName>
    </submittedName>
</protein>
<reference evidence="1 2" key="1">
    <citation type="journal article" date="2020" name="Arch. Microbiol.">
        <title>The genome sequence of the giant phototrophic gammaproteobacterium Thiospirillum jenense gives insight into its physiological properties and phylogenetic relationships.</title>
        <authorList>
            <person name="Imhoff J.F."/>
            <person name="Meyer T.E."/>
            <person name="Kyndt J.A."/>
        </authorList>
    </citation>
    <scope>NUCLEOTIDE SEQUENCE [LARGE SCALE GENOMIC DNA]</scope>
    <source>
        <strain evidence="1 2">DSM 216</strain>
    </source>
</reference>
<gene>
    <name evidence="1" type="ORF">HUK38_14285</name>
</gene>
<accession>A0A839HKU2</accession>
<evidence type="ECO:0000313" key="2">
    <source>
        <dbReference type="Proteomes" id="UP000548632"/>
    </source>
</evidence>
<name>A0A839HKU2_9GAMM</name>
<organism evidence="1 2">
    <name type="scientific">Thiospirillum jenense</name>
    <dbReference type="NCBI Taxonomy" id="1653858"/>
    <lineage>
        <taxon>Bacteria</taxon>
        <taxon>Pseudomonadati</taxon>
        <taxon>Pseudomonadota</taxon>
        <taxon>Gammaproteobacteria</taxon>
        <taxon>Chromatiales</taxon>
        <taxon>Chromatiaceae</taxon>
        <taxon>Thiospirillum</taxon>
    </lineage>
</organism>
<dbReference type="Proteomes" id="UP000548632">
    <property type="component" value="Unassembled WGS sequence"/>
</dbReference>
<sequence length="61" mass="7154">METAHNHTVDILALSVSERVRYYKRELDLVTPPKSFREQLLSNVYRCLLEQCENHQHTAAV</sequence>